<evidence type="ECO:0000313" key="2">
    <source>
        <dbReference type="EMBL" id="KAK6797651.1"/>
    </source>
</evidence>
<dbReference type="EMBL" id="JBANQN010000002">
    <property type="protein sequence ID" value="KAK6797651.1"/>
    <property type="molecule type" value="Genomic_DNA"/>
</dbReference>
<dbReference type="Pfam" id="PF03936">
    <property type="entry name" value="Terpene_synth_C"/>
    <property type="match status" value="1"/>
</dbReference>
<organism evidence="2 3">
    <name type="scientific">Solanum bulbocastanum</name>
    <name type="common">Wild potato</name>
    <dbReference type="NCBI Taxonomy" id="147425"/>
    <lineage>
        <taxon>Eukaryota</taxon>
        <taxon>Viridiplantae</taxon>
        <taxon>Streptophyta</taxon>
        <taxon>Embryophyta</taxon>
        <taxon>Tracheophyta</taxon>
        <taxon>Spermatophyta</taxon>
        <taxon>Magnoliopsida</taxon>
        <taxon>eudicotyledons</taxon>
        <taxon>Gunneridae</taxon>
        <taxon>Pentapetalae</taxon>
        <taxon>asterids</taxon>
        <taxon>lamiids</taxon>
        <taxon>Solanales</taxon>
        <taxon>Solanaceae</taxon>
        <taxon>Solanoideae</taxon>
        <taxon>Solaneae</taxon>
        <taxon>Solanum</taxon>
    </lineage>
</organism>
<dbReference type="InterPro" id="IPR008949">
    <property type="entry name" value="Isoprenoid_synthase_dom_sf"/>
</dbReference>
<keyword evidence="3" id="KW-1185">Reference proteome</keyword>
<dbReference type="InterPro" id="IPR005630">
    <property type="entry name" value="Terpene_synthase_metal-bd"/>
</dbReference>
<proteinExistence type="predicted"/>
<dbReference type="GO" id="GO:0000287">
    <property type="term" value="F:magnesium ion binding"/>
    <property type="evidence" value="ECO:0007669"/>
    <property type="project" value="InterPro"/>
</dbReference>
<comment type="caution">
    <text evidence="2">The sequence shown here is derived from an EMBL/GenBank/DDBJ whole genome shotgun (WGS) entry which is preliminary data.</text>
</comment>
<evidence type="ECO:0000259" key="1">
    <source>
        <dbReference type="Pfam" id="PF03936"/>
    </source>
</evidence>
<dbReference type="SUPFAM" id="SSF48576">
    <property type="entry name" value="Terpenoid synthases"/>
    <property type="match status" value="1"/>
</dbReference>
<evidence type="ECO:0000313" key="3">
    <source>
        <dbReference type="Proteomes" id="UP001371456"/>
    </source>
</evidence>
<protein>
    <recommendedName>
        <fullName evidence="1">Terpene synthase metal-binding domain-containing protein</fullName>
    </recommendedName>
</protein>
<gene>
    <name evidence="2" type="ORF">RDI58_005353</name>
</gene>
<name>A0AAN8YMI3_SOLBU</name>
<dbReference type="Proteomes" id="UP001371456">
    <property type="component" value="Unassembled WGS sequence"/>
</dbReference>
<dbReference type="Gene3D" id="1.10.600.10">
    <property type="entry name" value="Farnesyl Diphosphate Synthase"/>
    <property type="match status" value="1"/>
</dbReference>
<accession>A0AAN8YMI3</accession>
<dbReference type="AlphaFoldDB" id="A0AAN8YMI3"/>
<dbReference type="GO" id="GO:0010333">
    <property type="term" value="F:terpene synthase activity"/>
    <property type="evidence" value="ECO:0007669"/>
    <property type="project" value="InterPro"/>
</dbReference>
<reference evidence="2 3" key="1">
    <citation type="submission" date="2024-02" db="EMBL/GenBank/DDBJ databases">
        <title>de novo genome assembly of Solanum bulbocastanum strain 11H21.</title>
        <authorList>
            <person name="Hosaka A.J."/>
        </authorList>
    </citation>
    <scope>NUCLEOTIDE SEQUENCE [LARGE SCALE GENOMIC DNA]</scope>
    <source>
        <tissue evidence="2">Young leaves</tissue>
    </source>
</reference>
<sequence>MWADLCNAFLVEAKWFICGDMPVAEVYLKNEIVSSGVPMVLINLYFLMGHGATKDSSSSDSLANIEGIISSIAQILHLLDDLGNAEVKT</sequence>
<feature type="domain" description="Terpene synthase metal-binding" evidence="1">
    <location>
        <begin position="1"/>
        <end position="86"/>
    </location>
</feature>